<protein>
    <submittedName>
        <fullName evidence="2">Uncharacterized protein</fullName>
    </submittedName>
</protein>
<accession>A0A699QBV3</accession>
<organism evidence="2">
    <name type="scientific">Tanacetum cinerariifolium</name>
    <name type="common">Dalmatian daisy</name>
    <name type="synonym">Chrysanthemum cinerariifolium</name>
    <dbReference type="NCBI Taxonomy" id="118510"/>
    <lineage>
        <taxon>Eukaryota</taxon>
        <taxon>Viridiplantae</taxon>
        <taxon>Streptophyta</taxon>
        <taxon>Embryophyta</taxon>
        <taxon>Tracheophyta</taxon>
        <taxon>Spermatophyta</taxon>
        <taxon>Magnoliopsida</taxon>
        <taxon>eudicotyledons</taxon>
        <taxon>Gunneridae</taxon>
        <taxon>Pentapetalae</taxon>
        <taxon>asterids</taxon>
        <taxon>campanulids</taxon>
        <taxon>Asterales</taxon>
        <taxon>Asteraceae</taxon>
        <taxon>Asteroideae</taxon>
        <taxon>Anthemideae</taxon>
        <taxon>Anthemidinae</taxon>
        <taxon>Tanacetum</taxon>
    </lineage>
</organism>
<feature type="non-terminal residue" evidence="2">
    <location>
        <position position="1"/>
    </location>
</feature>
<dbReference type="EMBL" id="BKCJ011019911">
    <property type="protein sequence ID" value="GFC68387.1"/>
    <property type="molecule type" value="Genomic_DNA"/>
</dbReference>
<feature type="compositionally biased region" description="Basic and acidic residues" evidence="1">
    <location>
        <begin position="127"/>
        <end position="142"/>
    </location>
</feature>
<sequence>YLDVLDKLIDERVLKDGELRMKESEVQAIKEIEKWLKEREIQQQENLSTEGIVVEANLSTDDITLEACLVTESTVMDACLVTEGASLEACLVIEGTKMDDSLVAKESTNDYVTSSEQLDESSSLRNECSRSRNENRISDHESISLGNDADADIGPSYDNDTMSEVYHDMF</sequence>
<dbReference type="AlphaFoldDB" id="A0A699QBV3"/>
<feature type="region of interest" description="Disordered" evidence="1">
    <location>
        <begin position="108"/>
        <end position="158"/>
    </location>
</feature>
<comment type="caution">
    <text evidence="2">The sequence shown here is derived from an EMBL/GenBank/DDBJ whole genome shotgun (WGS) entry which is preliminary data.</text>
</comment>
<name>A0A699QBV3_TANCI</name>
<gene>
    <name evidence="2" type="ORF">Tci_840357</name>
</gene>
<proteinExistence type="predicted"/>
<evidence type="ECO:0000313" key="2">
    <source>
        <dbReference type="EMBL" id="GFC68387.1"/>
    </source>
</evidence>
<evidence type="ECO:0000256" key="1">
    <source>
        <dbReference type="SAM" id="MobiDB-lite"/>
    </source>
</evidence>
<reference evidence="2" key="1">
    <citation type="journal article" date="2019" name="Sci. Rep.">
        <title>Draft genome of Tanacetum cinerariifolium, the natural source of mosquito coil.</title>
        <authorList>
            <person name="Yamashiro T."/>
            <person name="Shiraishi A."/>
            <person name="Satake H."/>
            <person name="Nakayama K."/>
        </authorList>
    </citation>
    <scope>NUCLEOTIDE SEQUENCE</scope>
</reference>